<evidence type="ECO:0000313" key="20">
    <source>
        <dbReference type="EMBL" id="PSC67633.1"/>
    </source>
</evidence>
<comment type="subcellular location">
    <subcellularLocation>
        <location evidence="2">Mitochondrion inner membrane</location>
    </subcellularLocation>
</comment>
<evidence type="ECO:0000256" key="3">
    <source>
        <dbReference type="ARBA" id="ARBA00008388"/>
    </source>
</evidence>
<dbReference type="GO" id="GO:0102721">
    <property type="term" value="F:ubiquinol:oxygen oxidoreductase activity"/>
    <property type="evidence" value="ECO:0007669"/>
    <property type="project" value="UniProtKB-EC"/>
</dbReference>
<protein>
    <recommendedName>
        <fullName evidence="19">Ubiquinol oxidase</fullName>
        <ecNumber evidence="19">1.10.3.11</ecNumber>
    </recommendedName>
</protein>
<dbReference type="PIRSF" id="PIRSF005229">
    <property type="entry name" value="AOX"/>
    <property type="match status" value="1"/>
</dbReference>
<evidence type="ECO:0000256" key="14">
    <source>
        <dbReference type="ARBA" id="ARBA00023004"/>
    </source>
</evidence>
<evidence type="ECO:0000256" key="8">
    <source>
        <dbReference type="ARBA" id="ARBA00022723"/>
    </source>
</evidence>
<evidence type="ECO:0000256" key="4">
    <source>
        <dbReference type="ARBA" id="ARBA00011748"/>
    </source>
</evidence>
<dbReference type="EMBL" id="LHPF02000052">
    <property type="protein sequence ID" value="PSC67633.1"/>
    <property type="molecule type" value="Genomic_DNA"/>
</dbReference>
<evidence type="ECO:0000256" key="13">
    <source>
        <dbReference type="ARBA" id="ARBA00023002"/>
    </source>
</evidence>
<evidence type="ECO:0000256" key="6">
    <source>
        <dbReference type="ARBA" id="ARBA00022660"/>
    </source>
</evidence>
<evidence type="ECO:0000256" key="18">
    <source>
        <dbReference type="PIRSR" id="PIRSR005229-1"/>
    </source>
</evidence>
<dbReference type="STRING" id="554055.A0A2P6V0M8"/>
<comment type="catalytic activity">
    <reaction evidence="1 19">
        <text>2 a ubiquinol + O2 = 2 a ubiquinone + 2 H2O</text>
        <dbReference type="Rhea" id="RHEA:30255"/>
        <dbReference type="Rhea" id="RHEA-COMP:9565"/>
        <dbReference type="Rhea" id="RHEA-COMP:9566"/>
        <dbReference type="ChEBI" id="CHEBI:15377"/>
        <dbReference type="ChEBI" id="CHEBI:15379"/>
        <dbReference type="ChEBI" id="CHEBI:16389"/>
        <dbReference type="ChEBI" id="CHEBI:17976"/>
        <dbReference type="EC" id="1.10.3.11"/>
    </reaction>
</comment>
<evidence type="ECO:0000256" key="16">
    <source>
        <dbReference type="ARBA" id="ARBA00023136"/>
    </source>
</evidence>
<comment type="similarity">
    <text evidence="3 19">Belongs to the alternative oxidase family.</text>
</comment>
<proteinExistence type="inferred from homology"/>
<keyword evidence="6 19" id="KW-0679">Respiratory chain</keyword>
<comment type="function">
    <text evidence="17">Catalyzes cyanide-resistant oxygen consumption. May increase respiration when the cytochrome respiratory pathway is restricted, or in response to low temperatures.</text>
</comment>
<evidence type="ECO:0000256" key="1">
    <source>
        <dbReference type="ARBA" id="ARBA00001192"/>
    </source>
</evidence>
<accession>A0A2P6V0M8</accession>
<keyword evidence="16 19" id="KW-0472">Membrane</keyword>
<dbReference type="AlphaFoldDB" id="A0A2P6V0M8"/>
<dbReference type="GO" id="GO:0098803">
    <property type="term" value="C:respiratory chain complex"/>
    <property type="evidence" value="ECO:0007669"/>
    <property type="project" value="UniProtKB-UniRule"/>
</dbReference>
<dbReference type="GO" id="GO:0106292">
    <property type="term" value="F:superoxide-generating NADPH oxidase activity"/>
    <property type="evidence" value="ECO:0007669"/>
    <property type="project" value="UniProtKB-ARBA"/>
</dbReference>
<evidence type="ECO:0000256" key="9">
    <source>
        <dbReference type="ARBA" id="ARBA00022792"/>
    </source>
</evidence>
<dbReference type="GO" id="GO:0046872">
    <property type="term" value="F:metal ion binding"/>
    <property type="evidence" value="ECO:0007669"/>
    <property type="project" value="UniProtKB-UniRule"/>
</dbReference>
<organism evidence="20 21">
    <name type="scientific">Micractinium conductrix</name>
    <dbReference type="NCBI Taxonomy" id="554055"/>
    <lineage>
        <taxon>Eukaryota</taxon>
        <taxon>Viridiplantae</taxon>
        <taxon>Chlorophyta</taxon>
        <taxon>core chlorophytes</taxon>
        <taxon>Trebouxiophyceae</taxon>
        <taxon>Chlorellales</taxon>
        <taxon>Chlorellaceae</taxon>
        <taxon>Chlorella clade</taxon>
        <taxon>Micractinium</taxon>
    </lineage>
</organism>
<evidence type="ECO:0000256" key="10">
    <source>
        <dbReference type="ARBA" id="ARBA00022946"/>
    </source>
</evidence>
<evidence type="ECO:0000256" key="7">
    <source>
        <dbReference type="ARBA" id="ARBA00022692"/>
    </source>
</evidence>
<dbReference type="PANTHER" id="PTHR31803">
    <property type="entry name" value="ALTERNATIVE OXIDASE"/>
    <property type="match status" value="1"/>
</dbReference>
<gene>
    <name evidence="20" type="ORF">C2E20_8729</name>
</gene>
<keyword evidence="14 18" id="KW-0408">Iron</keyword>
<keyword evidence="21" id="KW-1185">Reference proteome</keyword>
<evidence type="ECO:0000256" key="2">
    <source>
        <dbReference type="ARBA" id="ARBA00004273"/>
    </source>
</evidence>
<keyword evidence="15" id="KW-0496">Mitochondrion</keyword>
<dbReference type="GO" id="GO:0010230">
    <property type="term" value="P:alternative respiration"/>
    <property type="evidence" value="ECO:0007669"/>
    <property type="project" value="TreeGrafter"/>
</dbReference>
<reference evidence="20 21" key="1">
    <citation type="journal article" date="2018" name="Plant J.">
        <title>Genome sequences of Chlorella sorokiniana UTEX 1602 and Micractinium conductrix SAG 241.80: implications to maltose excretion by a green alga.</title>
        <authorList>
            <person name="Arriola M.B."/>
            <person name="Velmurugan N."/>
            <person name="Zhang Y."/>
            <person name="Plunkett M.H."/>
            <person name="Hondzo H."/>
            <person name="Barney B.M."/>
        </authorList>
    </citation>
    <scope>NUCLEOTIDE SEQUENCE [LARGE SCALE GENOMIC DNA]</scope>
    <source>
        <strain evidence="20 21">SAG 241.80</strain>
    </source>
</reference>
<feature type="binding site" evidence="18">
    <location>
        <position position="222"/>
    </location>
    <ligand>
        <name>Fe cation</name>
        <dbReference type="ChEBI" id="CHEBI:24875"/>
        <label>2</label>
    </ligand>
</feature>
<name>A0A2P6V0M8_9CHLO</name>
<dbReference type="InterPro" id="IPR038659">
    <property type="entry name" value="AOX_sf"/>
</dbReference>
<feature type="binding site" evidence="18">
    <location>
        <position position="219"/>
    </location>
    <ligand>
        <name>Fe cation</name>
        <dbReference type="ChEBI" id="CHEBI:24875"/>
        <label>1</label>
    </ligand>
</feature>
<keyword evidence="10" id="KW-0809">Transit peptide</keyword>
<keyword evidence="5" id="KW-0813">Transport</keyword>
<evidence type="ECO:0000256" key="17">
    <source>
        <dbReference type="ARBA" id="ARBA00025285"/>
    </source>
</evidence>
<comment type="subunit">
    <text evidence="4">Homodimer; disulfide-linked.</text>
</comment>
<dbReference type="CDD" id="cd01053">
    <property type="entry name" value="AOX"/>
    <property type="match status" value="1"/>
</dbReference>
<keyword evidence="9" id="KW-0999">Mitochondrion inner membrane</keyword>
<dbReference type="GO" id="GO:0009916">
    <property type="term" value="F:alternative oxidase activity"/>
    <property type="evidence" value="ECO:0007669"/>
    <property type="project" value="UniProtKB-UniRule"/>
</dbReference>
<feature type="binding site" evidence="18">
    <location>
        <position position="114"/>
    </location>
    <ligand>
        <name>Fe cation</name>
        <dbReference type="ChEBI" id="CHEBI:24875"/>
        <label>2</label>
    </ligand>
</feature>
<keyword evidence="12" id="KW-1133">Transmembrane helix</keyword>
<feature type="binding site" evidence="18">
    <location>
        <position position="114"/>
    </location>
    <ligand>
        <name>Fe cation</name>
        <dbReference type="ChEBI" id="CHEBI:24875"/>
        <label>1</label>
    </ligand>
</feature>
<evidence type="ECO:0000256" key="5">
    <source>
        <dbReference type="ARBA" id="ARBA00022448"/>
    </source>
</evidence>
<comment type="caution">
    <text evidence="20">The sequence shown here is derived from an EMBL/GenBank/DDBJ whole genome shotgun (WGS) entry which is preliminary data.</text>
</comment>
<dbReference type="Pfam" id="PF01786">
    <property type="entry name" value="AOX"/>
    <property type="match status" value="1"/>
</dbReference>
<dbReference type="OrthoDB" id="16906at2759"/>
<dbReference type="Proteomes" id="UP000239649">
    <property type="component" value="Unassembled WGS sequence"/>
</dbReference>
<keyword evidence="13 19" id="KW-0560">Oxidoreductase</keyword>
<dbReference type="EC" id="1.10.3.11" evidence="19"/>
<keyword evidence="7 19" id="KW-0812">Transmembrane</keyword>
<evidence type="ECO:0000256" key="11">
    <source>
        <dbReference type="ARBA" id="ARBA00022982"/>
    </source>
</evidence>
<dbReference type="InterPro" id="IPR002680">
    <property type="entry name" value="AOX"/>
</dbReference>
<dbReference type="Gene3D" id="1.20.1260.140">
    <property type="entry name" value="Alternative oxidase"/>
    <property type="match status" value="1"/>
</dbReference>
<feature type="binding site" evidence="18">
    <location>
        <position position="117"/>
    </location>
    <ligand>
        <name>Fe cation</name>
        <dbReference type="ChEBI" id="CHEBI:24875"/>
        <label>1</label>
    </ligand>
</feature>
<feature type="binding site" evidence="18">
    <location>
        <position position="75"/>
    </location>
    <ligand>
        <name>Fe cation</name>
        <dbReference type="ChEBI" id="CHEBI:24875"/>
        <label>1</label>
    </ligand>
</feature>
<keyword evidence="8 18" id="KW-0479">Metal-binding</keyword>
<evidence type="ECO:0000256" key="15">
    <source>
        <dbReference type="ARBA" id="ARBA00023128"/>
    </source>
</evidence>
<evidence type="ECO:0000256" key="12">
    <source>
        <dbReference type="ARBA" id="ARBA00022989"/>
    </source>
</evidence>
<evidence type="ECO:0000313" key="21">
    <source>
        <dbReference type="Proteomes" id="UP000239649"/>
    </source>
</evidence>
<comment type="cofactor">
    <cofactor evidence="18 19">
        <name>Fe cation</name>
        <dbReference type="ChEBI" id="CHEBI:24875"/>
    </cofactor>
    <text evidence="18 19">Binds 2 iron ions per subunit.</text>
</comment>
<dbReference type="PANTHER" id="PTHR31803:SF3">
    <property type="entry name" value="ALTERNATIVE OXIDASE"/>
    <property type="match status" value="1"/>
</dbReference>
<sequence length="248" mass="27925">MPVAVQMHPSHVKPVVADVAAAGGKVADSYLAHVQMHEKAGYYAVQGLRSVFDYFTGYGAQMNERQWLARFLYLESVAGVPGMVAGMLRHLRSLRTMERDHGWIHTLLEEAENERMHLLTFMQLRNPGLLFRASVIAGQALVFNAYMIAYTLSPKTCHSFVGYLEEEAVKTYTRAINDLDAGKLPKWTDRQAPEIGKFYWRLKPDANMRDLLLAVRADEACHIHVNHTFAHLDADDTNPFSPGSVQLP</sequence>
<dbReference type="FunFam" id="1.20.1260.140:FF:000002">
    <property type="entry name" value="Alternative oxidase"/>
    <property type="match status" value="1"/>
</dbReference>
<feature type="binding site" evidence="18">
    <location>
        <position position="165"/>
    </location>
    <ligand>
        <name>Fe cation</name>
        <dbReference type="ChEBI" id="CHEBI:24875"/>
        <label>2</label>
    </ligand>
</feature>
<keyword evidence="11 19" id="KW-0249">Electron transport</keyword>
<dbReference type="GO" id="GO:0005743">
    <property type="term" value="C:mitochondrial inner membrane"/>
    <property type="evidence" value="ECO:0007669"/>
    <property type="project" value="UniProtKB-SubCell"/>
</dbReference>
<evidence type="ECO:0000256" key="19">
    <source>
        <dbReference type="RuleBase" id="RU003779"/>
    </source>
</evidence>
<feature type="binding site" evidence="18">
    <location>
        <position position="219"/>
    </location>
    <ligand>
        <name>Fe cation</name>
        <dbReference type="ChEBI" id="CHEBI:24875"/>
        <label>2</label>
    </ligand>
</feature>